<dbReference type="AlphaFoldDB" id="A0A5E4QBK5"/>
<keyword evidence="4" id="KW-1185">Reference proteome</keyword>
<dbReference type="InterPro" id="IPR011010">
    <property type="entry name" value="DNA_brk_join_enz"/>
</dbReference>
<dbReference type="EMBL" id="FZQP02002382">
    <property type="protein sequence ID" value="VVC95636.1"/>
    <property type="molecule type" value="Genomic_DNA"/>
</dbReference>
<organism evidence="3 4">
    <name type="scientific">Leptidea sinapis</name>
    <dbReference type="NCBI Taxonomy" id="189913"/>
    <lineage>
        <taxon>Eukaryota</taxon>
        <taxon>Metazoa</taxon>
        <taxon>Ecdysozoa</taxon>
        <taxon>Arthropoda</taxon>
        <taxon>Hexapoda</taxon>
        <taxon>Insecta</taxon>
        <taxon>Pterygota</taxon>
        <taxon>Neoptera</taxon>
        <taxon>Endopterygota</taxon>
        <taxon>Lepidoptera</taxon>
        <taxon>Glossata</taxon>
        <taxon>Ditrysia</taxon>
        <taxon>Papilionoidea</taxon>
        <taxon>Pieridae</taxon>
        <taxon>Dismorphiinae</taxon>
        <taxon>Leptidea</taxon>
    </lineage>
</organism>
<evidence type="ECO:0000256" key="1">
    <source>
        <dbReference type="ARBA" id="ARBA00023172"/>
    </source>
</evidence>
<feature type="compositionally biased region" description="Polar residues" evidence="2">
    <location>
        <begin position="1"/>
        <end position="12"/>
    </location>
</feature>
<dbReference type="GO" id="GO:0015074">
    <property type="term" value="P:DNA integration"/>
    <property type="evidence" value="ECO:0007669"/>
    <property type="project" value="InterPro"/>
</dbReference>
<dbReference type="GO" id="GO:0003677">
    <property type="term" value="F:DNA binding"/>
    <property type="evidence" value="ECO:0007669"/>
    <property type="project" value="InterPro"/>
</dbReference>
<dbReference type="Gene3D" id="1.10.443.10">
    <property type="entry name" value="Intergrase catalytic core"/>
    <property type="match status" value="1"/>
</dbReference>
<sequence length="99" mass="11216">MFKSTLSSSSREGYTGKKSKTFSPDEINRFLSQAPDQLYLAIKTALIFGTMGACHRQELYALLYTDLQINETVTVFNVNNTKTKTNRTFTITGKYLEIC</sequence>
<evidence type="ECO:0000313" key="3">
    <source>
        <dbReference type="EMBL" id="VVC95636.1"/>
    </source>
</evidence>
<dbReference type="Proteomes" id="UP000324832">
    <property type="component" value="Unassembled WGS sequence"/>
</dbReference>
<protein>
    <recommendedName>
        <fullName evidence="5">Tyr recombinase domain-containing protein</fullName>
    </recommendedName>
</protein>
<evidence type="ECO:0000256" key="2">
    <source>
        <dbReference type="SAM" id="MobiDB-lite"/>
    </source>
</evidence>
<keyword evidence="1" id="KW-0233">DNA recombination</keyword>
<feature type="region of interest" description="Disordered" evidence="2">
    <location>
        <begin position="1"/>
        <end position="22"/>
    </location>
</feature>
<dbReference type="GO" id="GO:0006310">
    <property type="term" value="P:DNA recombination"/>
    <property type="evidence" value="ECO:0007669"/>
    <property type="project" value="UniProtKB-KW"/>
</dbReference>
<dbReference type="InterPro" id="IPR013762">
    <property type="entry name" value="Integrase-like_cat_sf"/>
</dbReference>
<evidence type="ECO:0008006" key="5">
    <source>
        <dbReference type="Google" id="ProtNLM"/>
    </source>
</evidence>
<name>A0A5E4QBK5_9NEOP</name>
<dbReference type="SUPFAM" id="SSF56349">
    <property type="entry name" value="DNA breaking-rejoining enzymes"/>
    <property type="match status" value="1"/>
</dbReference>
<gene>
    <name evidence="3" type="ORF">LSINAPIS_LOCUS7305</name>
</gene>
<accession>A0A5E4QBK5</accession>
<evidence type="ECO:0000313" key="4">
    <source>
        <dbReference type="Proteomes" id="UP000324832"/>
    </source>
</evidence>
<proteinExistence type="predicted"/>
<reference evidence="3 4" key="1">
    <citation type="submission" date="2017-07" db="EMBL/GenBank/DDBJ databases">
        <authorList>
            <person name="Talla V."/>
            <person name="Backstrom N."/>
        </authorList>
    </citation>
    <scope>NUCLEOTIDE SEQUENCE [LARGE SCALE GENOMIC DNA]</scope>
</reference>